<dbReference type="Proteomes" id="UP000249661">
    <property type="component" value="Unassembled WGS sequence"/>
</dbReference>
<dbReference type="EMBL" id="KZ824958">
    <property type="protein sequence ID" value="RAH69732.1"/>
    <property type="molecule type" value="Genomic_DNA"/>
</dbReference>
<keyword evidence="2" id="KW-1185">Reference proteome</keyword>
<protein>
    <submittedName>
        <fullName evidence="1">Uncharacterized protein</fullName>
    </submittedName>
</protein>
<name>A0ACD1H8G9_9EURO</name>
<accession>A0ACD1H8G9</accession>
<proteinExistence type="predicted"/>
<organism evidence="1 2">
    <name type="scientific">Aspergillus aculeatinus CBS 121060</name>
    <dbReference type="NCBI Taxonomy" id="1448322"/>
    <lineage>
        <taxon>Eukaryota</taxon>
        <taxon>Fungi</taxon>
        <taxon>Dikarya</taxon>
        <taxon>Ascomycota</taxon>
        <taxon>Pezizomycotina</taxon>
        <taxon>Eurotiomycetes</taxon>
        <taxon>Eurotiomycetidae</taxon>
        <taxon>Eurotiales</taxon>
        <taxon>Aspergillaceae</taxon>
        <taxon>Aspergillus</taxon>
        <taxon>Aspergillus subgen. Circumdati</taxon>
    </lineage>
</organism>
<gene>
    <name evidence="1" type="ORF">BO66DRAFT_94802</name>
</gene>
<sequence length="74" mass="8632">MIYLVYHCSFTEWHHILYLSFLLFVLGLYPVRGYSYISCRLRKRPYSSSASRKLARILVQLAAVAQKATYLVVS</sequence>
<evidence type="ECO:0000313" key="2">
    <source>
        <dbReference type="Proteomes" id="UP000249661"/>
    </source>
</evidence>
<reference evidence="1" key="1">
    <citation type="submission" date="2018-02" db="EMBL/GenBank/DDBJ databases">
        <title>The genomes of Aspergillus section Nigri reveals drivers in fungal speciation.</title>
        <authorList>
            <consortium name="DOE Joint Genome Institute"/>
            <person name="Vesth T.C."/>
            <person name="Nybo J."/>
            <person name="Theobald S."/>
            <person name="Brandl J."/>
            <person name="Frisvad J.C."/>
            <person name="Nielsen K.F."/>
            <person name="Lyhne E.K."/>
            <person name="Kogle M.E."/>
            <person name="Kuo A."/>
            <person name="Riley R."/>
            <person name="Clum A."/>
            <person name="Nolan M."/>
            <person name="Lipzen A."/>
            <person name="Salamov A."/>
            <person name="Henrissat B."/>
            <person name="Wiebenga A."/>
            <person name="De vries R.P."/>
            <person name="Grigoriev I.V."/>
            <person name="Mortensen U.H."/>
            <person name="Andersen M.R."/>
            <person name="Baker S.E."/>
        </authorList>
    </citation>
    <scope>NUCLEOTIDE SEQUENCE</scope>
    <source>
        <strain evidence="1">CBS 121060</strain>
    </source>
</reference>
<evidence type="ECO:0000313" key="1">
    <source>
        <dbReference type="EMBL" id="RAH69732.1"/>
    </source>
</evidence>